<evidence type="ECO:0000256" key="2">
    <source>
        <dbReference type="ARBA" id="ARBA00011955"/>
    </source>
</evidence>
<evidence type="ECO:0000256" key="7">
    <source>
        <dbReference type="ARBA" id="ARBA00022827"/>
    </source>
</evidence>
<evidence type="ECO:0000313" key="11">
    <source>
        <dbReference type="EMBL" id="GLK01851.1"/>
    </source>
</evidence>
<organism evidence="11 12">
    <name type="scientific">Microbacterium keratanolyticum</name>
    <dbReference type="NCBI Taxonomy" id="67574"/>
    <lineage>
        <taxon>Bacteria</taxon>
        <taxon>Bacillati</taxon>
        <taxon>Actinomycetota</taxon>
        <taxon>Actinomycetes</taxon>
        <taxon>Micrococcales</taxon>
        <taxon>Microbacteriaceae</taxon>
        <taxon>Microbacterium</taxon>
    </lineage>
</organism>
<dbReference type="Pfam" id="PF02424">
    <property type="entry name" value="ApbE"/>
    <property type="match status" value="1"/>
</dbReference>
<dbReference type="EMBL" id="BSET01000001">
    <property type="protein sequence ID" value="GLK01851.1"/>
    <property type="molecule type" value="Genomic_DNA"/>
</dbReference>
<dbReference type="RefSeq" id="WP_204939460.1">
    <property type="nucleotide sequence ID" value="NZ_BAAAUM010000001.1"/>
</dbReference>
<dbReference type="PANTHER" id="PTHR30040:SF2">
    <property type="entry name" value="FAD:PROTEIN FMN TRANSFERASE"/>
    <property type="match status" value="1"/>
</dbReference>
<sequence length="295" mass="31418">MPVWPFEAIGTHWEIETDEVLSPRLRASVREEITAFDQAWSRFRADSQMSALAVAGGEIAAPPDAVRLLDMYRALSQATEGAVNPLIGDSLAALGYDAAVSLRADAPRAAPSDWEQRLRWSEQSVSLDGPGTIDVGAIGKGRLVDRVLAALAPVDGRVIVDASGDLATRGAPVRVALEHPYDPRSAIGVVTIQDAALCASAINRRAWGDGLHHVLDGRTGRPVRTWAATWAMAPDAMTADTIATALFFEGGTDLAARWGVSWVRMGTDGRVEQSSDGVATLFLADTAHGRREGQS</sequence>
<gene>
    <name evidence="11" type="ORF">GCM10017596_15660</name>
</gene>
<evidence type="ECO:0000313" key="12">
    <source>
        <dbReference type="Proteomes" id="UP001142325"/>
    </source>
</evidence>
<dbReference type="GO" id="GO:0046872">
    <property type="term" value="F:metal ion binding"/>
    <property type="evidence" value="ECO:0007669"/>
    <property type="project" value="UniProtKB-KW"/>
</dbReference>
<protein>
    <recommendedName>
        <fullName evidence="3">FAD:protein FMN transferase</fullName>
        <ecNumber evidence="2">2.7.1.180</ecNumber>
    </recommendedName>
    <alternativeName>
        <fullName evidence="9">Flavin transferase</fullName>
    </alternativeName>
</protein>
<accession>A0A9W6M920</accession>
<dbReference type="EC" id="2.7.1.180" evidence="2"/>
<reference evidence="11" key="1">
    <citation type="journal article" date="2014" name="Int. J. Syst. Evol. Microbiol.">
        <title>Complete genome sequence of Corynebacterium casei LMG S-19264T (=DSM 44701T), isolated from a smear-ripened cheese.</title>
        <authorList>
            <consortium name="US DOE Joint Genome Institute (JGI-PGF)"/>
            <person name="Walter F."/>
            <person name="Albersmeier A."/>
            <person name="Kalinowski J."/>
            <person name="Ruckert C."/>
        </authorList>
    </citation>
    <scope>NUCLEOTIDE SEQUENCE</scope>
    <source>
        <strain evidence="11">VKM Ac-1958</strain>
    </source>
</reference>
<dbReference type="SUPFAM" id="SSF143631">
    <property type="entry name" value="ApbE-like"/>
    <property type="match status" value="1"/>
</dbReference>
<dbReference type="Gene3D" id="3.10.520.10">
    <property type="entry name" value="ApbE-like domains"/>
    <property type="match status" value="1"/>
</dbReference>
<dbReference type="PANTHER" id="PTHR30040">
    <property type="entry name" value="THIAMINE BIOSYNTHESIS LIPOPROTEIN APBE"/>
    <property type="match status" value="1"/>
</dbReference>
<comment type="caution">
    <text evidence="11">The sequence shown here is derived from an EMBL/GenBank/DDBJ whole genome shotgun (WGS) entry which is preliminary data.</text>
</comment>
<dbReference type="GO" id="GO:0016740">
    <property type="term" value="F:transferase activity"/>
    <property type="evidence" value="ECO:0007669"/>
    <property type="project" value="UniProtKB-KW"/>
</dbReference>
<evidence type="ECO:0000256" key="9">
    <source>
        <dbReference type="ARBA" id="ARBA00031306"/>
    </source>
</evidence>
<comment type="cofactor">
    <cofactor evidence="1">
        <name>Mg(2+)</name>
        <dbReference type="ChEBI" id="CHEBI:18420"/>
    </cofactor>
</comment>
<keyword evidence="12" id="KW-1185">Reference proteome</keyword>
<dbReference type="Proteomes" id="UP001142325">
    <property type="component" value="Unassembled WGS sequence"/>
</dbReference>
<keyword evidence="7" id="KW-0274">FAD</keyword>
<comment type="catalytic activity">
    <reaction evidence="10">
        <text>L-threonyl-[protein] + FAD = FMN-L-threonyl-[protein] + AMP + H(+)</text>
        <dbReference type="Rhea" id="RHEA:36847"/>
        <dbReference type="Rhea" id="RHEA-COMP:11060"/>
        <dbReference type="Rhea" id="RHEA-COMP:11061"/>
        <dbReference type="ChEBI" id="CHEBI:15378"/>
        <dbReference type="ChEBI" id="CHEBI:30013"/>
        <dbReference type="ChEBI" id="CHEBI:57692"/>
        <dbReference type="ChEBI" id="CHEBI:74257"/>
        <dbReference type="ChEBI" id="CHEBI:456215"/>
        <dbReference type="EC" id="2.7.1.180"/>
    </reaction>
</comment>
<evidence type="ECO:0000256" key="5">
    <source>
        <dbReference type="ARBA" id="ARBA00022679"/>
    </source>
</evidence>
<evidence type="ECO:0000256" key="10">
    <source>
        <dbReference type="ARBA" id="ARBA00048540"/>
    </source>
</evidence>
<proteinExistence type="predicted"/>
<name>A0A9W6M920_9MICO</name>
<evidence type="ECO:0000256" key="1">
    <source>
        <dbReference type="ARBA" id="ARBA00001946"/>
    </source>
</evidence>
<dbReference type="AlphaFoldDB" id="A0A9W6M920"/>
<evidence type="ECO:0000256" key="6">
    <source>
        <dbReference type="ARBA" id="ARBA00022723"/>
    </source>
</evidence>
<reference evidence="11" key="2">
    <citation type="submission" date="2023-01" db="EMBL/GenBank/DDBJ databases">
        <authorList>
            <person name="Sun Q."/>
            <person name="Evtushenko L."/>
        </authorList>
    </citation>
    <scope>NUCLEOTIDE SEQUENCE</scope>
    <source>
        <strain evidence="11">VKM Ac-1958</strain>
    </source>
</reference>
<keyword evidence="5 11" id="KW-0808">Transferase</keyword>
<keyword evidence="8" id="KW-0460">Magnesium</keyword>
<evidence type="ECO:0000256" key="4">
    <source>
        <dbReference type="ARBA" id="ARBA00022630"/>
    </source>
</evidence>
<dbReference type="InterPro" id="IPR024932">
    <property type="entry name" value="ApbE"/>
</dbReference>
<evidence type="ECO:0000256" key="8">
    <source>
        <dbReference type="ARBA" id="ARBA00022842"/>
    </source>
</evidence>
<dbReference type="InterPro" id="IPR003374">
    <property type="entry name" value="ApbE-like_sf"/>
</dbReference>
<keyword evidence="6" id="KW-0479">Metal-binding</keyword>
<keyword evidence="4" id="KW-0285">Flavoprotein</keyword>
<evidence type="ECO:0000256" key="3">
    <source>
        <dbReference type="ARBA" id="ARBA00016337"/>
    </source>
</evidence>